<dbReference type="AlphaFoldDB" id="A0A1T4P2Z8"/>
<evidence type="ECO:0000313" key="3">
    <source>
        <dbReference type="Proteomes" id="UP000190637"/>
    </source>
</evidence>
<feature type="region of interest" description="Disordered" evidence="1">
    <location>
        <begin position="328"/>
        <end position="351"/>
    </location>
</feature>
<evidence type="ECO:0008006" key="4">
    <source>
        <dbReference type="Google" id="ProtNLM"/>
    </source>
</evidence>
<reference evidence="2 3" key="1">
    <citation type="submission" date="2017-02" db="EMBL/GenBank/DDBJ databases">
        <authorList>
            <person name="Peterson S.W."/>
        </authorList>
    </citation>
    <scope>NUCLEOTIDE SEQUENCE [LARGE SCALE GENOMIC DNA]</scope>
    <source>
        <strain evidence="2 3">DSM 45154</strain>
    </source>
</reference>
<name>A0A1T4P2Z8_9ACTN</name>
<gene>
    <name evidence="2" type="ORF">SAMN02745673_01611</name>
</gene>
<evidence type="ECO:0000256" key="1">
    <source>
        <dbReference type="SAM" id="MobiDB-lite"/>
    </source>
</evidence>
<dbReference type="RefSeq" id="WP_078761008.1">
    <property type="nucleotide sequence ID" value="NZ_FUWS01000004.1"/>
</dbReference>
<keyword evidence="3" id="KW-1185">Reference proteome</keyword>
<proteinExistence type="predicted"/>
<dbReference type="EMBL" id="FUWS01000004">
    <property type="protein sequence ID" value="SJZ85980.1"/>
    <property type="molecule type" value="Genomic_DNA"/>
</dbReference>
<protein>
    <recommendedName>
        <fullName evidence="4">Pyrrolidone-carboxylate peptidase (N-terminal pyroglutamyl peptidase)</fullName>
    </recommendedName>
</protein>
<dbReference type="Gene3D" id="3.40.630.20">
    <property type="entry name" value="Peptidase C15, pyroglutamyl peptidase I-like"/>
    <property type="match status" value="1"/>
</dbReference>
<organism evidence="2 3">
    <name type="scientific">Marinactinospora thermotolerans DSM 45154</name>
    <dbReference type="NCBI Taxonomy" id="1122192"/>
    <lineage>
        <taxon>Bacteria</taxon>
        <taxon>Bacillati</taxon>
        <taxon>Actinomycetota</taxon>
        <taxon>Actinomycetes</taxon>
        <taxon>Streptosporangiales</taxon>
        <taxon>Nocardiopsidaceae</taxon>
        <taxon>Marinactinospora</taxon>
    </lineage>
</organism>
<dbReference type="InterPro" id="IPR036440">
    <property type="entry name" value="Peptidase_C15-like_sf"/>
</dbReference>
<dbReference type="STRING" id="1122192.SAMN02745673_01611"/>
<accession>A0A1T4P2Z8</accession>
<dbReference type="OrthoDB" id="4555199at2"/>
<dbReference type="SUPFAM" id="SSF53182">
    <property type="entry name" value="Pyrrolidone carboxyl peptidase (pyroglutamate aminopeptidase)"/>
    <property type="match status" value="1"/>
</dbReference>
<evidence type="ECO:0000313" key="2">
    <source>
        <dbReference type="EMBL" id="SJZ85980.1"/>
    </source>
</evidence>
<sequence>MTMDGTAPAAAPLCRAAPDLARAHAAALGRRLDPHAPLTVEEARAGEEAADEILRRSGLGRGVEDFAVELGRAEGAGAAYEVVRRHGVRLWRAATRRAQGADRRHGDLPSCDDRPLYWARLRMIVALRQWRPVAGIDAAEQAGLVTELERGSRGWTSIRRAPAQRPQVVVTGFDPFRLDVDICRANPSGAAALALAGQVLACADTEVEVCAALFPVRWRDFTDGVVEQVLAPHLLGPRPARAVITVSQGRAGRFDLEAYNGAWRGGAPDNEGAGRAEPVPPPPVGLPALSPLPQWTVSTLPRATIAAAETGRFPVLDNTRVVEIPAGMDSPVERPHGPTPGSTAREGGGGDYLSNEIAYRNTVLREVSGRSIPAGHLHTPIPRASGPAVISAEFIRDLDDIVTQVRRIVATVVAG</sequence>
<dbReference type="Proteomes" id="UP000190637">
    <property type="component" value="Unassembled WGS sequence"/>
</dbReference>